<protein>
    <recommendedName>
        <fullName evidence="3">Effector protein steA</fullName>
    </recommendedName>
</protein>
<organism evidence="1 2">
    <name type="scientific">Salmonella enterica subsp. enterica serovar Cubana str. 76814</name>
    <dbReference type="NCBI Taxonomy" id="1192560"/>
    <lineage>
        <taxon>Bacteria</taxon>
        <taxon>Pseudomonadati</taxon>
        <taxon>Pseudomonadota</taxon>
        <taxon>Gammaproteobacteria</taxon>
        <taxon>Enterobacterales</taxon>
        <taxon>Enterobacteriaceae</taxon>
        <taxon>Salmonella</taxon>
    </lineage>
</organism>
<name>V7IMS4_SALET</name>
<dbReference type="Proteomes" id="UP000018534">
    <property type="component" value="Unassembled WGS sequence"/>
</dbReference>
<dbReference type="AlphaFoldDB" id="V7IMS4"/>
<gene>
    <name evidence="1" type="ORF">A628_03415</name>
</gene>
<reference evidence="1 2" key="1">
    <citation type="journal article" date="2014" name="Genome Announc.">
        <title>Whole-Genome Sequencing of Salmonella enterica subsp. enterica Serovar Cubana Strains Isolated from Agricultural Sources.</title>
        <authorList>
            <person name="Benahmed F.H."/>
            <person name="Gopinath G.R."/>
            <person name="Wang H."/>
            <person name="Jean-Gilles Beaubrun J."/>
            <person name="Grim C."/>
            <person name="Cheng C.M."/>
            <person name="McClelland M."/>
            <person name="Ayers S."/>
            <person name="Abbott J."/>
            <person name="Desai P."/>
            <person name="Frye J.G."/>
            <person name="Weinstock G."/>
            <person name="Hammack T.S."/>
            <person name="Hanes D.E."/>
            <person name="Rasmussen M.A."/>
            <person name="Davidson M.K."/>
        </authorList>
    </citation>
    <scope>NUCLEOTIDE SEQUENCE [LARGE SCALE GENOMIC DNA]</scope>
    <source>
        <strain evidence="1">76814</strain>
    </source>
</reference>
<sequence length="176" mass="19615">MKGILYVLTAGLAYGFTRVIEHYCNVTPKVEEFCANAGNIHDHLADAVCDGLFTIDVELSDGRMLTFEQLSLIAGGEPIVRISDGEHTVEVKGSFEKICMKLEEGFFEAPAYYNYDIDKDHKTVSERIAAYNALPQALGAIPSLEHYIARANSMGEAKAQRAADIKDRYHNYLDNY</sequence>
<dbReference type="EMBL" id="AZGR01000069">
    <property type="protein sequence ID" value="ETA86594.1"/>
    <property type="molecule type" value="Genomic_DNA"/>
</dbReference>
<evidence type="ECO:0000313" key="2">
    <source>
        <dbReference type="Proteomes" id="UP000018534"/>
    </source>
</evidence>
<evidence type="ECO:0000313" key="1">
    <source>
        <dbReference type="EMBL" id="ETA86594.1"/>
    </source>
</evidence>
<comment type="caution">
    <text evidence="1">The sequence shown here is derived from an EMBL/GenBank/DDBJ whole genome shotgun (WGS) entry which is preliminary data.</text>
</comment>
<accession>V7IMS4</accession>
<dbReference type="PATRIC" id="fig|1192560.4.peg.3203"/>
<proteinExistence type="predicted"/>
<evidence type="ECO:0008006" key="3">
    <source>
        <dbReference type="Google" id="ProtNLM"/>
    </source>
</evidence>
<dbReference type="HOGENOM" id="CLU_088946_0_0_6"/>